<protein>
    <recommendedName>
        <fullName evidence="10">C-type cytochrome biogenesis protein CcmI</fullName>
    </recommendedName>
</protein>
<evidence type="ECO:0000313" key="8">
    <source>
        <dbReference type="EMBL" id="CAH0540752.1"/>
    </source>
</evidence>
<dbReference type="Pfam" id="PF23892">
    <property type="entry name" value="Ig_CycH"/>
    <property type="match status" value="1"/>
</dbReference>
<dbReference type="PANTHER" id="PTHR47870">
    <property type="entry name" value="CYTOCHROME C-TYPE BIOGENESIS PROTEIN CCMH"/>
    <property type="match status" value="1"/>
</dbReference>
<sequence length="407" mass="44891">MAIFWFATVAIVLFSCFIVAIPLMKSNSKGDRALRDELNKAFYKDRLGELSKEAEAGLVVDQQELVSDLKQSLLDDIPASQNGSKGSGFSPKAILALSMLFVIVASYGIYMSVGGLKQVQDWQQVTARLPELSKKLMTESSQPMTEQELKDLSLALRTRLYYQPDDAMGWLLLGKIGIANRDANTAVEAMERAYKMNSASPTIQLGYAQALMMSQDEQDHEKARGLLEGLVRQGYANLQVLSLIAFDAFENQQYTRAIEYWQQMQRLVTPEDARYSMLERSIALAQKQLSGSKVVHGVSVPVKVSLAKGVSVNPNSVLIVSVHTADGSPMPVAAARYPATKFPVSIVLDDSNSMIQGRKISDLKDLIVKARIDSDGNVSTKKGDWYGESEVVKLGQPINILIDKQFK</sequence>
<keyword evidence="5" id="KW-1133">Transmembrane helix</keyword>
<dbReference type="Proteomes" id="UP000838748">
    <property type="component" value="Unassembled WGS sequence"/>
</dbReference>
<keyword evidence="3" id="KW-0201">Cytochrome c-type biogenesis</keyword>
<comment type="subcellular location">
    <subcellularLocation>
        <location evidence="1">Cell envelope</location>
    </subcellularLocation>
</comment>
<keyword evidence="5" id="KW-0812">Transmembrane</keyword>
<feature type="transmembrane region" description="Helical" evidence="5">
    <location>
        <begin position="93"/>
        <end position="113"/>
    </location>
</feature>
<name>A0ABN8E626_9VIBR</name>
<evidence type="ECO:0000259" key="6">
    <source>
        <dbReference type="Pfam" id="PF23892"/>
    </source>
</evidence>
<keyword evidence="5" id="KW-0472">Membrane</keyword>
<keyword evidence="4" id="KW-0802">TPR repeat</keyword>
<dbReference type="NCBIfam" id="TIGR03142">
    <property type="entry name" value="cytochro_ccmI"/>
    <property type="match status" value="1"/>
</dbReference>
<feature type="domain" description="Cytochrome c-type biogenesis protein H Ig-like" evidence="6">
    <location>
        <begin position="301"/>
        <end position="403"/>
    </location>
</feature>
<proteinExistence type="predicted"/>
<evidence type="ECO:0000256" key="2">
    <source>
        <dbReference type="ARBA" id="ARBA00022737"/>
    </source>
</evidence>
<dbReference type="InterPro" id="IPR051263">
    <property type="entry name" value="C-type_cytochrome_biogenesis"/>
</dbReference>
<keyword evidence="2" id="KW-0677">Repeat</keyword>
<dbReference type="SUPFAM" id="SSF48452">
    <property type="entry name" value="TPR-like"/>
    <property type="match status" value="1"/>
</dbReference>
<dbReference type="PANTHER" id="PTHR47870:SF1">
    <property type="entry name" value="CYTOCHROME C-TYPE BIOGENESIS PROTEIN CCMH"/>
    <property type="match status" value="1"/>
</dbReference>
<organism evidence="8 9">
    <name type="scientific">Vibrio marisflavi CECT 7928</name>
    <dbReference type="NCBI Taxonomy" id="634439"/>
    <lineage>
        <taxon>Bacteria</taxon>
        <taxon>Pseudomonadati</taxon>
        <taxon>Pseudomonadota</taxon>
        <taxon>Gammaproteobacteria</taxon>
        <taxon>Vibrionales</taxon>
        <taxon>Vibrionaceae</taxon>
        <taxon>Vibrio</taxon>
    </lineage>
</organism>
<feature type="domain" description="Cytochrome c-type biogenesis protein H TPR" evidence="7">
    <location>
        <begin position="118"/>
        <end position="275"/>
    </location>
</feature>
<gene>
    <name evidence="8" type="ORF">VMF7928_03093</name>
</gene>
<dbReference type="InterPro" id="IPR017560">
    <property type="entry name" value="Cyt_c_biogenesis_CcmI"/>
</dbReference>
<dbReference type="InterPro" id="IPR056413">
    <property type="entry name" value="TPR_CcmH_CycH"/>
</dbReference>
<evidence type="ECO:0000256" key="5">
    <source>
        <dbReference type="SAM" id="Phobius"/>
    </source>
</evidence>
<dbReference type="Pfam" id="PF23914">
    <property type="entry name" value="TPR_CcmH_CycH"/>
    <property type="match status" value="1"/>
</dbReference>
<reference evidence="8" key="1">
    <citation type="submission" date="2021-11" db="EMBL/GenBank/DDBJ databases">
        <authorList>
            <person name="Rodrigo-Torres L."/>
            <person name="Arahal R. D."/>
            <person name="Lucena T."/>
        </authorList>
    </citation>
    <scope>NUCLEOTIDE SEQUENCE</scope>
    <source>
        <strain evidence="8">CECT 7928</strain>
    </source>
</reference>
<evidence type="ECO:0000256" key="4">
    <source>
        <dbReference type="ARBA" id="ARBA00022803"/>
    </source>
</evidence>
<evidence type="ECO:0000256" key="1">
    <source>
        <dbReference type="ARBA" id="ARBA00004196"/>
    </source>
</evidence>
<comment type="caution">
    <text evidence="8">The sequence shown here is derived from an EMBL/GenBank/DDBJ whole genome shotgun (WGS) entry which is preliminary data.</text>
</comment>
<evidence type="ECO:0000313" key="9">
    <source>
        <dbReference type="Proteomes" id="UP000838748"/>
    </source>
</evidence>
<dbReference type="InterPro" id="IPR011990">
    <property type="entry name" value="TPR-like_helical_dom_sf"/>
</dbReference>
<evidence type="ECO:0008006" key="10">
    <source>
        <dbReference type="Google" id="ProtNLM"/>
    </source>
</evidence>
<evidence type="ECO:0000256" key="3">
    <source>
        <dbReference type="ARBA" id="ARBA00022748"/>
    </source>
</evidence>
<evidence type="ECO:0000259" key="7">
    <source>
        <dbReference type="Pfam" id="PF23914"/>
    </source>
</evidence>
<accession>A0ABN8E626</accession>
<feature type="transmembrane region" description="Helical" evidence="5">
    <location>
        <begin position="6"/>
        <end position="24"/>
    </location>
</feature>
<dbReference type="Gene3D" id="1.25.40.10">
    <property type="entry name" value="Tetratricopeptide repeat domain"/>
    <property type="match status" value="1"/>
</dbReference>
<dbReference type="InterPro" id="IPR056412">
    <property type="entry name" value="Ig_CycH"/>
</dbReference>
<keyword evidence="9" id="KW-1185">Reference proteome</keyword>
<dbReference type="RefSeq" id="WP_237362598.1">
    <property type="nucleotide sequence ID" value="NZ_CAKLDM010000002.1"/>
</dbReference>
<dbReference type="EMBL" id="CAKLDM010000002">
    <property type="protein sequence ID" value="CAH0540752.1"/>
    <property type="molecule type" value="Genomic_DNA"/>
</dbReference>